<reference evidence="3" key="1">
    <citation type="submission" date="2019-08" db="EMBL/GenBank/DDBJ databases">
        <title>The genome of the North American firefly Photinus pyralis.</title>
        <authorList>
            <consortium name="Photinus pyralis genome working group"/>
            <person name="Fallon T.R."/>
            <person name="Sander Lower S.E."/>
            <person name="Weng J.-K."/>
        </authorList>
    </citation>
    <scope>NUCLEOTIDE SEQUENCE</scope>
    <source>
        <strain evidence="3">TRF0915ILg1</strain>
        <tissue evidence="3">Whole body</tissue>
    </source>
</reference>
<dbReference type="EMBL" id="VTPC01007702">
    <property type="protein sequence ID" value="KAF2893726.1"/>
    <property type="molecule type" value="Genomic_DNA"/>
</dbReference>
<keyword evidence="4" id="KW-1185">Reference proteome</keyword>
<keyword evidence="2" id="KW-0732">Signal</keyword>
<feature type="region of interest" description="Disordered" evidence="1">
    <location>
        <begin position="208"/>
        <end position="234"/>
    </location>
</feature>
<name>A0A8K0CYF7_IGNLU</name>
<dbReference type="Proteomes" id="UP000801492">
    <property type="component" value="Unassembled WGS sequence"/>
</dbReference>
<feature type="chain" id="PRO_5035463087" evidence="2">
    <location>
        <begin position="19"/>
        <end position="234"/>
    </location>
</feature>
<evidence type="ECO:0000313" key="3">
    <source>
        <dbReference type="EMBL" id="KAF2893726.1"/>
    </source>
</evidence>
<feature type="signal peptide" evidence="2">
    <location>
        <begin position="1"/>
        <end position="18"/>
    </location>
</feature>
<comment type="caution">
    <text evidence="3">The sequence shown here is derived from an EMBL/GenBank/DDBJ whole genome shotgun (WGS) entry which is preliminary data.</text>
</comment>
<evidence type="ECO:0000256" key="2">
    <source>
        <dbReference type="SAM" id="SignalP"/>
    </source>
</evidence>
<protein>
    <submittedName>
        <fullName evidence="3">Uncharacterized protein</fullName>
    </submittedName>
</protein>
<sequence>MKFIVCSLLLCSTVCVLGKSTNKVRDGRWFRYTYTETKVQKEIVTSLVPSSCVHVEPTLPPCRGVRNLDPFPEFVGSRIYPEHIKGKQLIISKDQQVVLEPANEANKSVGWAEYLGIVAPTVTVTAINLRTTTLLDPRTVVTFSVKGCRPSRLPLGLDRCPVAHSGISIEEIFPSAVVPIQVVPTATRRNDNIIQFQDVNDGNIKKSKNIEIEPSSPGDLSDVDLSSVPTEELS</sequence>
<accession>A0A8K0CYF7</accession>
<dbReference type="AlphaFoldDB" id="A0A8K0CYF7"/>
<gene>
    <name evidence="3" type="ORF">ILUMI_12447</name>
</gene>
<organism evidence="3 4">
    <name type="scientific">Ignelater luminosus</name>
    <name type="common">Cucubano</name>
    <name type="synonym">Pyrophorus luminosus</name>
    <dbReference type="NCBI Taxonomy" id="2038154"/>
    <lineage>
        <taxon>Eukaryota</taxon>
        <taxon>Metazoa</taxon>
        <taxon>Ecdysozoa</taxon>
        <taxon>Arthropoda</taxon>
        <taxon>Hexapoda</taxon>
        <taxon>Insecta</taxon>
        <taxon>Pterygota</taxon>
        <taxon>Neoptera</taxon>
        <taxon>Endopterygota</taxon>
        <taxon>Coleoptera</taxon>
        <taxon>Polyphaga</taxon>
        <taxon>Elateriformia</taxon>
        <taxon>Elateroidea</taxon>
        <taxon>Elateridae</taxon>
        <taxon>Agrypninae</taxon>
        <taxon>Pyrophorini</taxon>
        <taxon>Ignelater</taxon>
    </lineage>
</organism>
<dbReference type="OrthoDB" id="6747713at2759"/>
<proteinExistence type="predicted"/>
<evidence type="ECO:0000256" key="1">
    <source>
        <dbReference type="SAM" id="MobiDB-lite"/>
    </source>
</evidence>
<evidence type="ECO:0000313" key="4">
    <source>
        <dbReference type="Proteomes" id="UP000801492"/>
    </source>
</evidence>